<dbReference type="InterPro" id="IPR058626">
    <property type="entry name" value="MdtA-like_b-barrel"/>
</dbReference>
<dbReference type="GO" id="GO:0030313">
    <property type="term" value="C:cell envelope"/>
    <property type="evidence" value="ECO:0007669"/>
    <property type="project" value="UniProtKB-SubCell"/>
</dbReference>
<feature type="domain" description="Multidrug resistance protein MdtA-like beta-barrel" evidence="10">
    <location>
        <begin position="241"/>
        <end position="321"/>
    </location>
</feature>
<evidence type="ECO:0000259" key="9">
    <source>
        <dbReference type="Pfam" id="PF25917"/>
    </source>
</evidence>
<dbReference type="InterPro" id="IPR058624">
    <property type="entry name" value="MdtA-like_HH"/>
</dbReference>
<dbReference type="InterPro" id="IPR058625">
    <property type="entry name" value="MdtA-like_BSH"/>
</dbReference>
<feature type="domain" description="Multidrug resistance protein MdtA-like C-terminal permuted SH3" evidence="11">
    <location>
        <begin position="328"/>
        <end position="385"/>
    </location>
</feature>
<feature type="compositionally biased region" description="Pro residues" evidence="7">
    <location>
        <begin position="40"/>
        <end position="61"/>
    </location>
</feature>
<dbReference type="EMBL" id="RXMA01000039">
    <property type="protein sequence ID" value="RTR14257.1"/>
    <property type="molecule type" value="Genomic_DNA"/>
</dbReference>
<dbReference type="GO" id="GO:0015562">
    <property type="term" value="F:efflux transmembrane transporter activity"/>
    <property type="evidence" value="ECO:0007669"/>
    <property type="project" value="TreeGrafter"/>
</dbReference>
<accession>A0A431VAQ5</accession>
<keyword evidence="13" id="KW-1185">Reference proteome</keyword>
<organism evidence="12 13">
    <name type="scientific">Azospirillum griseum</name>
    <dbReference type="NCBI Taxonomy" id="2496639"/>
    <lineage>
        <taxon>Bacteria</taxon>
        <taxon>Pseudomonadati</taxon>
        <taxon>Pseudomonadota</taxon>
        <taxon>Alphaproteobacteria</taxon>
        <taxon>Rhodospirillales</taxon>
        <taxon>Azospirillaceae</taxon>
        <taxon>Azospirillum</taxon>
    </lineage>
</organism>
<keyword evidence="6" id="KW-0472">Membrane</keyword>
<comment type="caution">
    <text evidence="12">The sequence shown here is derived from an EMBL/GenBank/DDBJ whole genome shotgun (WGS) entry which is preliminary data.</text>
</comment>
<evidence type="ECO:0000256" key="7">
    <source>
        <dbReference type="SAM" id="MobiDB-lite"/>
    </source>
</evidence>
<protein>
    <submittedName>
        <fullName evidence="12">Efflux RND transporter periplasmic adaptor subunit</fullName>
    </submittedName>
</protein>
<dbReference type="PANTHER" id="PTHR30469">
    <property type="entry name" value="MULTIDRUG RESISTANCE PROTEIN MDTA"/>
    <property type="match status" value="1"/>
</dbReference>
<evidence type="ECO:0000256" key="4">
    <source>
        <dbReference type="ARBA" id="ARBA00022475"/>
    </source>
</evidence>
<dbReference type="NCBIfam" id="TIGR01730">
    <property type="entry name" value="RND_mfp"/>
    <property type="match status" value="1"/>
</dbReference>
<dbReference type="Gene3D" id="2.40.420.20">
    <property type="match status" value="1"/>
</dbReference>
<dbReference type="GO" id="GO:1990281">
    <property type="term" value="C:efflux pump complex"/>
    <property type="evidence" value="ECO:0007669"/>
    <property type="project" value="TreeGrafter"/>
</dbReference>
<evidence type="ECO:0000256" key="3">
    <source>
        <dbReference type="ARBA" id="ARBA00022448"/>
    </source>
</evidence>
<evidence type="ECO:0000256" key="2">
    <source>
        <dbReference type="ARBA" id="ARBA00009477"/>
    </source>
</evidence>
<dbReference type="Gene3D" id="2.40.30.170">
    <property type="match status" value="1"/>
</dbReference>
<dbReference type="OrthoDB" id="9783047at2"/>
<keyword evidence="5" id="KW-0997">Cell inner membrane</keyword>
<dbReference type="AlphaFoldDB" id="A0A431VAQ5"/>
<comment type="subcellular location">
    <subcellularLocation>
        <location evidence="1">Cell membrane</location>
    </subcellularLocation>
</comment>
<dbReference type="Gene3D" id="2.40.50.100">
    <property type="match status" value="1"/>
</dbReference>
<evidence type="ECO:0000313" key="13">
    <source>
        <dbReference type="Proteomes" id="UP000277007"/>
    </source>
</evidence>
<dbReference type="Pfam" id="PF25876">
    <property type="entry name" value="HH_MFP_RND"/>
    <property type="match status" value="1"/>
</dbReference>
<evidence type="ECO:0000256" key="6">
    <source>
        <dbReference type="ARBA" id="ARBA00023136"/>
    </source>
</evidence>
<gene>
    <name evidence="12" type="ORF">EJ903_23900</name>
</gene>
<evidence type="ECO:0000259" key="11">
    <source>
        <dbReference type="Pfam" id="PF25967"/>
    </source>
</evidence>
<dbReference type="SUPFAM" id="SSF111369">
    <property type="entry name" value="HlyD-like secretion proteins"/>
    <property type="match status" value="1"/>
</dbReference>
<dbReference type="FunFam" id="2.40.420.20:FF:000001">
    <property type="entry name" value="Efflux RND transporter periplasmic adaptor subunit"/>
    <property type="match status" value="1"/>
</dbReference>
<feature type="region of interest" description="Disordered" evidence="7">
    <location>
        <begin position="32"/>
        <end position="67"/>
    </location>
</feature>
<name>A0A431VAQ5_9PROT</name>
<feature type="compositionally biased region" description="Low complexity" evidence="7">
    <location>
        <begin position="410"/>
        <end position="431"/>
    </location>
</feature>
<dbReference type="PANTHER" id="PTHR30469:SF12">
    <property type="entry name" value="MULTIDRUG RESISTANCE PROTEIN MDTA"/>
    <property type="match status" value="1"/>
</dbReference>
<dbReference type="Pfam" id="PF25944">
    <property type="entry name" value="Beta-barrel_RND"/>
    <property type="match status" value="1"/>
</dbReference>
<feature type="domain" description="Multidrug resistance protein MdtA-like alpha-helical hairpin" evidence="8">
    <location>
        <begin position="136"/>
        <end position="204"/>
    </location>
</feature>
<dbReference type="Pfam" id="PF25967">
    <property type="entry name" value="RND-MFP_C"/>
    <property type="match status" value="1"/>
</dbReference>
<evidence type="ECO:0000259" key="10">
    <source>
        <dbReference type="Pfam" id="PF25944"/>
    </source>
</evidence>
<keyword evidence="4" id="KW-1003">Cell membrane</keyword>
<evidence type="ECO:0000256" key="5">
    <source>
        <dbReference type="ARBA" id="ARBA00022519"/>
    </source>
</evidence>
<evidence type="ECO:0000256" key="1">
    <source>
        <dbReference type="ARBA" id="ARBA00004236"/>
    </source>
</evidence>
<dbReference type="Proteomes" id="UP000277007">
    <property type="component" value="Unassembled WGS sequence"/>
</dbReference>
<dbReference type="InterPro" id="IPR058627">
    <property type="entry name" value="MdtA-like_C"/>
</dbReference>
<feature type="region of interest" description="Disordered" evidence="7">
    <location>
        <begin position="392"/>
        <end position="483"/>
    </location>
</feature>
<feature type="domain" description="Multidrug resistance protein MdtA-like barrel-sandwich hybrid" evidence="9">
    <location>
        <begin position="96"/>
        <end position="237"/>
    </location>
</feature>
<dbReference type="InterPro" id="IPR006143">
    <property type="entry name" value="RND_pump_MFP"/>
</dbReference>
<dbReference type="Pfam" id="PF25917">
    <property type="entry name" value="BSH_RND"/>
    <property type="match status" value="1"/>
</dbReference>
<dbReference type="Gene3D" id="1.10.287.470">
    <property type="entry name" value="Helix hairpin bin"/>
    <property type="match status" value="1"/>
</dbReference>
<reference evidence="12 13" key="1">
    <citation type="submission" date="2018-12" db="EMBL/GenBank/DDBJ databases">
        <authorList>
            <person name="Yang Y."/>
        </authorList>
    </citation>
    <scope>NUCLEOTIDE SEQUENCE [LARGE SCALE GENOMIC DNA]</scope>
    <source>
        <strain evidence="12 13">L-25-5w-1</strain>
    </source>
</reference>
<evidence type="ECO:0000259" key="8">
    <source>
        <dbReference type="Pfam" id="PF25876"/>
    </source>
</evidence>
<sequence>MGMRWKPVITGLVLAGLVGGVGYAVRDKLVHPGTTTGAPGGPPPGGPGGPPPGGPGGPPGGGPGARNSVVAVQAGTVAREDVPIWFDGIGTVQAFNSVTVRARVDGELQRLDLREGQIVKAGDVLAVIDSRPLQAQLAQALAKKAQDEALLANARRDLERNLSLREFAAKQTVDTQRAQVTQYEAQLRADDAAIEAVQVQLNYTTITAPISGRIGLRSLDQGNMVRSSDQSGLVTITQVQPIAVVFTLPEKLLPAIVDAQSRGDVTVQALDREGKAVLGTGTLAVIDNMIDTGTGTIRLKATLPNDPQRLWPGGFVNVRLLASVRRGATTVPGTVVQRGPQGTFAYVLKDDQTVEQRPIKVARLEENKAIIDEGLTPGERVVVDGQYRLQPGSRVRLVDPPPRGTSPTETPTGSAAPNAAPAGAPTANANGERPRDRAPRDPNNLDAPRRRPPPTDGASPPENGPGGPASNSAAQPRPAREPS</sequence>
<proteinExistence type="inferred from homology"/>
<comment type="similarity">
    <text evidence="2">Belongs to the membrane fusion protein (MFP) (TC 8.A.1) family.</text>
</comment>
<evidence type="ECO:0000313" key="12">
    <source>
        <dbReference type="EMBL" id="RTR14257.1"/>
    </source>
</evidence>
<keyword evidence="3" id="KW-0813">Transport</keyword>